<dbReference type="Gene3D" id="1.10.150.130">
    <property type="match status" value="1"/>
</dbReference>
<evidence type="ECO:0000256" key="5">
    <source>
        <dbReference type="PROSITE-ProRule" id="PRU01248"/>
    </source>
</evidence>
<dbReference type="NCBIfam" id="NF040815">
    <property type="entry name" value="recomb_XerA_Arch"/>
    <property type="match status" value="1"/>
</dbReference>
<dbReference type="InterPro" id="IPR050090">
    <property type="entry name" value="Tyrosine_recombinase_XerCD"/>
</dbReference>
<sequence>MKFSQHITIKHLLIDNKKFIGLQFYSNKALEILVKQLYKVLWSDEFNMYYVPNNKTHLDEIYDTFRGVAWIDSKYFFNHTRSKELNEVFDVQWYRKRAQSTNYKLCPEDYLQKLELKKYSNNTVRLYVKLFEDFINYYFDKDIDHINEVDIREYLKHLIQSKRSNSYINQSINSIKFYYELVMGMPNRLYRIERPRKNKKLPIVLSKEEIKSLIDYTNNIKHRCIVSLLYSAGLRRSELLNLKIKNIDSSRMLIHVVDAKGNKDRYTLLSKNTLEDLRKYYKQFKPQDYLFEGVKKQQYSSVSVGKIVSEARKKAGIRKHVSPHILRHSFATHLLENGTDLRHIQLLLGHSSTKTTEIYTHVAKSSFDSIKNPLDL</sequence>
<accession>A0A5D0G2T1</accession>
<evidence type="ECO:0000313" key="9">
    <source>
        <dbReference type="Proteomes" id="UP000324550"/>
    </source>
</evidence>
<dbReference type="Pfam" id="PF00589">
    <property type="entry name" value="Phage_integrase"/>
    <property type="match status" value="1"/>
</dbReference>
<dbReference type="SUPFAM" id="SSF56349">
    <property type="entry name" value="DNA breaking-rejoining enzymes"/>
    <property type="match status" value="1"/>
</dbReference>
<proteinExistence type="inferred from homology"/>
<dbReference type="GO" id="GO:0006310">
    <property type="term" value="P:DNA recombination"/>
    <property type="evidence" value="ECO:0007669"/>
    <property type="project" value="UniProtKB-KW"/>
</dbReference>
<dbReference type="InterPro" id="IPR002104">
    <property type="entry name" value="Integrase_catalytic"/>
</dbReference>
<feature type="domain" description="Tyr recombinase" evidence="6">
    <location>
        <begin position="200"/>
        <end position="375"/>
    </location>
</feature>
<keyword evidence="9" id="KW-1185">Reference proteome</keyword>
<dbReference type="PROSITE" id="PS51898">
    <property type="entry name" value="TYR_RECOMBINASE"/>
    <property type="match status" value="1"/>
</dbReference>
<dbReference type="Proteomes" id="UP000324550">
    <property type="component" value="Unassembled WGS sequence"/>
</dbReference>
<protein>
    <submittedName>
        <fullName evidence="8">Tyrosine-type recombinase/integrase</fullName>
    </submittedName>
</protein>
<dbReference type="InterPro" id="IPR004107">
    <property type="entry name" value="Integrase_SAM-like_N"/>
</dbReference>
<reference evidence="8 9" key="1">
    <citation type="submission" date="2019-08" db="EMBL/GenBank/DDBJ databases">
        <title>Formosa sediminis sp. nov., isolated from marine sediment.</title>
        <authorList>
            <person name="Cao W.R."/>
        </authorList>
    </citation>
    <scope>NUCLEOTIDE SEQUENCE [LARGE SCALE GENOMIC DNA]</scope>
    <source>
        <strain evidence="8 9">1494</strain>
    </source>
</reference>
<dbReference type="AlphaFoldDB" id="A0A5D0G2T1"/>
<evidence type="ECO:0000256" key="1">
    <source>
        <dbReference type="ARBA" id="ARBA00008857"/>
    </source>
</evidence>
<evidence type="ECO:0000256" key="3">
    <source>
        <dbReference type="ARBA" id="ARBA00023125"/>
    </source>
</evidence>
<dbReference type="InterPro" id="IPR044068">
    <property type="entry name" value="CB"/>
</dbReference>
<dbReference type="Pfam" id="PF13495">
    <property type="entry name" value="Phage_int_SAM_4"/>
    <property type="match status" value="1"/>
</dbReference>
<evidence type="ECO:0000256" key="2">
    <source>
        <dbReference type="ARBA" id="ARBA00022908"/>
    </source>
</evidence>
<dbReference type="InterPro" id="IPR013762">
    <property type="entry name" value="Integrase-like_cat_sf"/>
</dbReference>
<evidence type="ECO:0000259" key="6">
    <source>
        <dbReference type="PROSITE" id="PS51898"/>
    </source>
</evidence>
<comment type="caution">
    <text evidence="8">The sequence shown here is derived from an EMBL/GenBank/DDBJ whole genome shotgun (WGS) entry which is preliminary data.</text>
</comment>
<evidence type="ECO:0000313" key="8">
    <source>
        <dbReference type="EMBL" id="TYA52669.1"/>
    </source>
</evidence>
<dbReference type="PANTHER" id="PTHR30349:SF41">
    <property type="entry name" value="INTEGRASE_RECOMBINASE PROTEIN MJ0367-RELATED"/>
    <property type="match status" value="1"/>
</dbReference>
<comment type="similarity">
    <text evidence="1">Belongs to the 'phage' integrase family.</text>
</comment>
<keyword evidence="2" id="KW-0229">DNA integration</keyword>
<organism evidence="8 9">
    <name type="scientific">Formosa maritima</name>
    <dbReference type="NCBI Taxonomy" id="2592046"/>
    <lineage>
        <taxon>Bacteria</taxon>
        <taxon>Pseudomonadati</taxon>
        <taxon>Bacteroidota</taxon>
        <taxon>Flavobacteriia</taxon>
        <taxon>Flavobacteriales</taxon>
        <taxon>Flavobacteriaceae</taxon>
        <taxon>Formosa</taxon>
    </lineage>
</organism>
<name>A0A5D0G2T1_9FLAO</name>
<dbReference type="GO" id="GO:0003677">
    <property type="term" value="F:DNA binding"/>
    <property type="evidence" value="ECO:0007669"/>
    <property type="project" value="UniProtKB-UniRule"/>
</dbReference>
<dbReference type="InterPro" id="IPR010998">
    <property type="entry name" value="Integrase_recombinase_N"/>
</dbReference>
<keyword evidence="4" id="KW-0233">DNA recombination</keyword>
<dbReference type="InterPro" id="IPR011010">
    <property type="entry name" value="DNA_brk_join_enz"/>
</dbReference>
<feature type="domain" description="Core-binding (CB)" evidence="7">
    <location>
        <begin position="101"/>
        <end position="183"/>
    </location>
</feature>
<dbReference type="PANTHER" id="PTHR30349">
    <property type="entry name" value="PHAGE INTEGRASE-RELATED"/>
    <property type="match status" value="1"/>
</dbReference>
<keyword evidence="3 5" id="KW-0238">DNA-binding</keyword>
<dbReference type="GO" id="GO:0015074">
    <property type="term" value="P:DNA integration"/>
    <property type="evidence" value="ECO:0007669"/>
    <property type="project" value="UniProtKB-KW"/>
</dbReference>
<gene>
    <name evidence="8" type="ORF">FVF61_12140</name>
</gene>
<dbReference type="EMBL" id="VSFC01000056">
    <property type="protein sequence ID" value="TYA52669.1"/>
    <property type="molecule type" value="Genomic_DNA"/>
</dbReference>
<evidence type="ECO:0000256" key="4">
    <source>
        <dbReference type="ARBA" id="ARBA00023172"/>
    </source>
</evidence>
<dbReference type="RefSeq" id="WP_148456797.1">
    <property type="nucleotide sequence ID" value="NZ_VSFC01000056.1"/>
</dbReference>
<dbReference type="Gene3D" id="1.10.443.10">
    <property type="entry name" value="Intergrase catalytic core"/>
    <property type="match status" value="1"/>
</dbReference>
<evidence type="ECO:0000259" key="7">
    <source>
        <dbReference type="PROSITE" id="PS51900"/>
    </source>
</evidence>
<dbReference type="OrthoDB" id="9801717at2"/>
<dbReference type="PROSITE" id="PS51900">
    <property type="entry name" value="CB"/>
    <property type="match status" value="1"/>
</dbReference>